<feature type="chain" id="PRO_5047191268" evidence="5">
    <location>
        <begin position="23"/>
        <end position="1239"/>
    </location>
</feature>
<dbReference type="InterPro" id="IPR009056">
    <property type="entry name" value="Cyt_c-like_dom"/>
</dbReference>
<accession>A0ABX5Y5J6</accession>
<evidence type="ECO:0000256" key="5">
    <source>
        <dbReference type="SAM" id="SignalP"/>
    </source>
</evidence>
<dbReference type="PANTHER" id="PTHR35889">
    <property type="entry name" value="CYCLOINULO-OLIGOSACCHARIDE FRUCTANOTRANSFERASE-RELATED"/>
    <property type="match status" value="1"/>
</dbReference>
<gene>
    <name evidence="7" type="ORF">TBK1r_78260</name>
</gene>
<dbReference type="InterPro" id="IPR036909">
    <property type="entry name" value="Cyt_c-like_dom_sf"/>
</dbReference>
<dbReference type="Gene3D" id="2.60.120.200">
    <property type="match status" value="1"/>
</dbReference>
<protein>
    <submittedName>
        <fullName evidence="7">Planctomycete cytochrome C</fullName>
    </submittedName>
</protein>
<evidence type="ECO:0000259" key="6">
    <source>
        <dbReference type="PROSITE" id="PS51007"/>
    </source>
</evidence>
<dbReference type="InterPro" id="IPR011429">
    <property type="entry name" value="Cyt_c_Planctomycete-type"/>
</dbReference>
<evidence type="ECO:0000256" key="1">
    <source>
        <dbReference type="ARBA" id="ARBA00022617"/>
    </source>
</evidence>
<keyword evidence="8" id="KW-1185">Reference proteome</keyword>
<dbReference type="InterPro" id="IPR013320">
    <property type="entry name" value="ConA-like_dom_sf"/>
</dbReference>
<dbReference type="Pfam" id="PF07635">
    <property type="entry name" value="PSCyt1"/>
    <property type="match status" value="1"/>
</dbReference>
<sequence>MRFGHLCFFCLSLLLGSGASIAQDNATSDAAVGEESALQDSLRWDFSDDDVISPTVQGNVQLELPGPRPPEFPDFAGNNTAVRFGGGHLVITDTGPDSRFDFTNGDAVTLEGWVNPIGIRPGDLWYVIGKGRTGSAGFARDNQNWSLRLTGDKGEAKVNFLFATKPSGGDKHWHRWTSKLGFPLNTGWHHIAIRYRFGDPESIRGFINGQPTDGSWDMGGATSEPPVVDDDEVRIGSRFKGMIDGVAIHRKELDDKTIAAKFRREGGPRVVKLQPEVMPELNGVPEGRVLMQLCSGYPTHDRWLYDGETAPAESARWLGDEFLLPRIPLQFDDWGIRTGWNAPVLLRMAADVELPVGTNQFLLRGRGLGRLWVDGQLVSRTKAHSKAPPNGEEPMTPLAEPPLPGVRVHGYRQQEVIAEATIKPEDDRATRRVRVVLELLVGGSSRRTETGEVCVAVLTDDGESYDVLGAGTRRLPLNDGAVEPALDRIEDSLAQLDDQRRRAAAESQDSFWHRRHQLARQWAAEHPAPPVPASGGHPVDAFVQQKIDDALAQSADDDDRQAEHFHGKVLPLLREQCFRCHGEKTKGGLKLDSRAAALQGGESETPAVVPGDLDASELIAQIRSGAMPPTDEGLSTDQIELLEQWVRDGAVWPAPPLAADQVALAPVVGDEAFLRRIYLDTVGVPPSADEARAFLDDQRDDKRQRLVDELLADDRFADHWMSFWQDLLAENPSLLNASLNSTGPFRWYLYDSLRDNKPLDRMLTELMLLRGGSSEGGSAGFGVAAENDAPMAAKGHIIASAFLGIELQCARCHDSPYHSTTQHDLYSLAAMMARKSVKVPATSRVPSGFFENQQNRESLIQVTLPADESVTPEWPFAEQTGAVDGAEIDALMMQPTDTRERLATLVTAPQNTRFSRVIVNRVWKQLIGAGIVEPVHDWEGRGASHPQLLDWLAHELVANHYDLRHIVGQIVTSKLYQRAAIGTNLQASSELRFFNAPQRRRLTAEQVVDSLHYATGNAIDVEELTFVHDGRRPLSNRQTLGRPSRAWMFGDLKNERDRPSLSLPKARAVVDVLEAFGWTGARQMPIVDRETDPNVLQPGILANGTLSMTLTRASQQSELAELAIDATNAESLVETLFLRLLCRLPNAEERETFTAALAEGFDKRLVPDSQITAPESPEPLPLVTWFNHLRPRANEIQVELERRVAAGPPPDPRLETSWREVYEDVVWSLVNHREFVWIP</sequence>
<dbReference type="InterPro" id="IPR022655">
    <property type="entry name" value="DUF1553"/>
</dbReference>
<evidence type="ECO:0000256" key="2">
    <source>
        <dbReference type="ARBA" id="ARBA00022723"/>
    </source>
</evidence>
<evidence type="ECO:0000256" key="3">
    <source>
        <dbReference type="ARBA" id="ARBA00023004"/>
    </source>
</evidence>
<dbReference type="InterPro" id="IPR011444">
    <property type="entry name" value="DUF1549"/>
</dbReference>
<feature type="domain" description="Cytochrome c" evidence="6">
    <location>
        <begin position="556"/>
        <end position="650"/>
    </location>
</feature>
<dbReference type="PANTHER" id="PTHR35889:SF3">
    <property type="entry name" value="F-BOX DOMAIN-CONTAINING PROTEIN"/>
    <property type="match status" value="1"/>
</dbReference>
<keyword evidence="2 4" id="KW-0479">Metal-binding</keyword>
<dbReference type="Proteomes" id="UP000318081">
    <property type="component" value="Chromosome"/>
</dbReference>
<keyword evidence="3 4" id="KW-0408">Iron</keyword>
<organism evidence="7 8">
    <name type="scientific">Stieleria magnilauensis</name>
    <dbReference type="NCBI Taxonomy" id="2527963"/>
    <lineage>
        <taxon>Bacteria</taxon>
        <taxon>Pseudomonadati</taxon>
        <taxon>Planctomycetota</taxon>
        <taxon>Planctomycetia</taxon>
        <taxon>Pirellulales</taxon>
        <taxon>Pirellulaceae</taxon>
        <taxon>Stieleria</taxon>
    </lineage>
</organism>
<keyword evidence="5" id="KW-0732">Signal</keyword>
<dbReference type="Pfam" id="PF07583">
    <property type="entry name" value="PSCyt2"/>
    <property type="match status" value="1"/>
</dbReference>
<evidence type="ECO:0000313" key="7">
    <source>
        <dbReference type="EMBL" id="QDV88791.1"/>
    </source>
</evidence>
<name>A0ABX5Y5J6_9BACT</name>
<dbReference type="SUPFAM" id="SSF49899">
    <property type="entry name" value="Concanavalin A-like lectins/glucanases"/>
    <property type="match status" value="1"/>
</dbReference>
<feature type="signal peptide" evidence="5">
    <location>
        <begin position="1"/>
        <end position="22"/>
    </location>
</feature>
<dbReference type="EMBL" id="CP036432">
    <property type="protein sequence ID" value="QDV88791.1"/>
    <property type="molecule type" value="Genomic_DNA"/>
</dbReference>
<evidence type="ECO:0000313" key="8">
    <source>
        <dbReference type="Proteomes" id="UP000318081"/>
    </source>
</evidence>
<keyword evidence="1 4" id="KW-0349">Heme</keyword>
<reference evidence="7 8" key="1">
    <citation type="submission" date="2019-02" db="EMBL/GenBank/DDBJ databases">
        <title>Deep-cultivation of Planctomycetes and their phenomic and genomic characterization uncovers novel biology.</title>
        <authorList>
            <person name="Wiegand S."/>
            <person name="Jogler M."/>
            <person name="Boedeker C."/>
            <person name="Pinto D."/>
            <person name="Vollmers J."/>
            <person name="Rivas-Marin E."/>
            <person name="Kohn T."/>
            <person name="Peeters S.H."/>
            <person name="Heuer A."/>
            <person name="Rast P."/>
            <person name="Oberbeckmann S."/>
            <person name="Bunk B."/>
            <person name="Jeske O."/>
            <person name="Meyerdierks A."/>
            <person name="Storesund J.E."/>
            <person name="Kallscheuer N."/>
            <person name="Luecker S."/>
            <person name="Lage O.M."/>
            <person name="Pohl T."/>
            <person name="Merkel B.J."/>
            <person name="Hornburger P."/>
            <person name="Mueller R.-W."/>
            <person name="Bruemmer F."/>
            <person name="Labrenz M."/>
            <person name="Spormann A.M."/>
            <person name="Op den Camp H."/>
            <person name="Overmann J."/>
            <person name="Amann R."/>
            <person name="Jetten M.S.M."/>
            <person name="Mascher T."/>
            <person name="Medema M.H."/>
            <person name="Devos D.P."/>
            <person name="Kaster A.-K."/>
            <person name="Ovreas L."/>
            <person name="Rohde M."/>
            <person name="Galperin M.Y."/>
            <person name="Jogler C."/>
        </authorList>
    </citation>
    <scope>NUCLEOTIDE SEQUENCE [LARGE SCALE GENOMIC DNA]</scope>
    <source>
        <strain evidence="7 8">TBK1r</strain>
    </source>
</reference>
<dbReference type="Pfam" id="PF07587">
    <property type="entry name" value="PSD1"/>
    <property type="match status" value="1"/>
</dbReference>
<dbReference type="PROSITE" id="PS51007">
    <property type="entry name" value="CYTC"/>
    <property type="match status" value="1"/>
</dbReference>
<dbReference type="Gene3D" id="1.10.760.10">
    <property type="entry name" value="Cytochrome c-like domain"/>
    <property type="match status" value="1"/>
</dbReference>
<proteinExistence type="predicted"/>
<dbReference type="SUPFAM" id="SSF46626">
    <property type="entry name" value="Cytochrome c"/>
    <property type="match status" value="1"/>
</dbReference>
<evidence type="ECO:0000256" key="4">
    <source>
        <dbReference type="PROSITE-ProRule" id="PRU00433"/>
    </source>
</evidence>
<dbReference type="Pfam" id="PF13385">
    <property type="entry name" value="Laminin_G_3"/>
    <property type="match status" value="1"/>
</dbReference>